<proteinExistence type="predicted"/>
<reference evidence="3" key="1">
    <citation type="submission" date="2020-10" db="EMBL/GenBank/DDBJ databases">
        <authorList>
            <person name="Gilroy R."/>
        </authorList>
    </citation>
    <scope>NUCLEOTIDE SEQUENCE</scope>
    <source>
        <strain evidence="3">ChiW13-3771</strain>
    </source>
</reference>
<feature type="domain" description="Cellulose-binding Sde182 C-terminal" evidence="2">
    <location>
        <begin position="315"/>
        <end position="426"/>
    </location>
</feature>
<comment type="caution">
    <text evidence="3">The sequence shown here is derived from an EMBL/GenBank/DDBJ whole genome shotgun (WGS) entry which is preliminary data.</text>
</comment>
<dbReference type="Proteomes" id="UP000824201">
    <property type="component" value="Unassembled WGS sequence"/>
</dbReference>
<evidence type="ECO:0000259" key="2">
    <source>
        <dbReference type="Pfam" id="PF21027"/>
    </source>
</evidence>
<name>A0A9D1JCZ1_9FIRM</name>
<gene>
    <name evidence="3" type="ORF">IAC96_06905</name>
</gene>
<sequence length="427" mass="48848">MNFLNAYEEVYPNLTVHAQGYPTPDYLKSVTHIGNITNVGEMEKVTDGSEFLKNLFLDDDPRTLYVQTWGGTNTTARALKSIEEEYKDTDQWEEIQQKINDKLVLYIILDQDDSYSNYIAVNWPDLKIINDRSNFWHFAYAWKNHTDEVNSRLQGEWNLENIKEGHGALLNYYALMGDGNVIEGELEEEQRGIDAYLENNPQYNRYDFISEGDSPSFLYLIDNGLRSMEDPSYGGWGDRFGTDGEARWINNVLDFDPYTNRYESEYSLMRWFDDIQDDFAARADWCIASNYEDANHAPTVTVQEGIDLTATPGQTLTLHASAQDPDGDQVTFRWWHYFEADTYEESKVAKNETVNEEMSGLLLGIHRDLAEGEVTDSIELTGSDTAEVTFTIPEDAQSGDTIHIVVEGEDSGAHGMKHYQRVIITVQ</sequence>
<dbReference type="AlphaFoldDB" id="A0A9D1JCZ1"/>
<evidence type="ECO:0000259" key="1">
    <source>
        <dbReference type="Pfam" id="PF07632"/>
    </source>
</evidence>
<feature type="domain" description="Cellulose-binding Sde182 nucleoside hydrolase-like" evidence="1">
    <location>
        <begin position="3"/>
        <end position="240"/>
    </location>
</feature>
<accession>A0A9D1JCZ1</accession>
<dbReference type="InterPro" id="IPR048527">
    <property type="entry name" value="Sde182_C"/>
</dbReference>
<evidence type="ECO:0000313" key="4">
    <source>
        <dbReference type="Proteomes" id="UP000824201"/>
    </source>
</evidence>
<dbReference type="Pfam" id="PF21027">
    <property type="entry name" value="Sde0182_C"/>
    <property type="match status" value="1"/>
</dbReference>
<dbReference type="InterPro" id="IPR013783">
    <property type="entry name" value="Ig-like_fold"/>
</dbReference>
<organism evidence="3 4">
    <name type="scientific">Candidatus Fimimorpha faecalis</name>
    <dbReference type="NCBI Taxonomy" id="2840824"/>
    <lineage>
        <taxon>Bacteria</taxon>
        <taxon>Bacillati</taxon>
        <taxon>Bacillota</taxon>
        <taxon>Clostridia</taxon>
        <taxon>Eubacteriales</taxon>
        <taxon>Candidatus Fimimorpha</taxon>
    </lineage>
</organism>
<dbReference type="Gene3D" id="2.60.40.10">
    <property type="entry name" value="Immunoglobulins"/>
    <property type="match status" value="1"/>
</dbReference>
<dbReference type="Gene3D" id="3.90.245.10">
    <property type="entry name" value="Ribonucleoside hydrolase-like"/>
    <property type="match status" value="1"/>
</dbReference>
<dbReference type="GO" id="GO:0016799">
    <property type="term" value="F:hydrolase activity, hydrolyzing N-glycosyl compounds"/>
    <property type="evidence" value="ECO:0007669"/>
    <property type="project" value="InterPro"/>
</dbReference>
<evidence type="ECO:0000313" key="3">
    <source>
        <dbReference type="EMBL" id="HIR88663.1"/>
    </source>
</evidence>
<protein>
    <submittedName>
        <fullName evidence="3">DUF1593 domain-containing protein</fullName>
    </submittedName>
</protein>
<dbReference type="Pfam" id="PF07632">
    <property type="entry name" value="Sde182_NH-like"/>
    <property type="match status" value="1"/>
</dbReference>
<dbReference type="InterPro" id="IPR036452">
    <property type="entry name" value="Ribo_hydro-like"/>
</dbReference>
<reference evidence="3" key="2">
    <citation type="journal article" date="2021" name="PeerJ">
        <title>Extensive microbial diversity within the chicken gut microbiome revealed by metagenomics and culture.</title>
        <authorList>
            <person name="Gilroy R."/>
            <person name="Ravi A."/>
            <person name="Getino M."/>
            <person name="Pursley I."/>
            <person name="Horton D.L."/>
            <person name="Alikhan N.F."/>
            <person name="Baker D."/>
            <person name="Gharbi K."/>
            <person name="Hall N."/>
            <person name="Watson M."/>
            <person name="Adriaenssens E.M."/>
            <person name="Foster-Nyarko E."/>
            <person name="Jarju S."/>
            <person name="Secka A."/>
            <person name="Antonio M."/>
            <person name="Oren A."/>
            <person name="Chaudhuri R.R."/>
            <person name="La Ragione R."/>
            <person name="Hildebrand F."/>
            <person name="Pallen M.J."/>
        </authorList>
    </citation>
    <scope>NUCLEOTIDE SEQUENCE</scope>
    <source>
        <strain evidence="3">ChiW13-3771</strain>
    </source>
</reference>
<dbReference type="EMBL" id="DVHN01000079">
    <property type="protein sequence ID" value="HIR88663.1"/>
    <property type="molecule type" value="Genomic_DNA"/>
</dbReference>
<dbReference type="InterPro" id="IPR011483">
    <property type="entry name" value="Sde182_NH-like"/>
</dbReference>